<dbReference type="Ensembl" id="ENSCCRT00015023044.1">
    <property type="protein sequence ID" value="ENSCCRP00015022219.1"/>
    <property type="gene ID" value="ENSCCRG00015009613.1"/>
</dbReference>
<evidence type="ECO:0000313" key="2">
    <source>
        <dbReference type="Ensembl" id="ENSCCRP00015022219.1"/>
    </source>
</evidence>
<organism evidence="2 3">
    <name type="scientific">Cyprinus carpio</name>
    <name type="common">Common carp</name>
    <dbReference type="NCBI Taxonomy" id="7962"/>
    <lineage>
        <taxon>Eukaryota</taxon>
        <taxon>Metazoa</taxon>
        <taxon>Chordata</taxon>
        <taxon>Craniata</taxon>
        <taxon>Vertebrata</taxon>
        <taxon>Euteleostomi</taxon>
        <taxon>Actinopterygii</taxon>
        <taxon>Neopterygii</taxon>
        <taxon>Teleostei</taxon>
        <taxon>Ostariophysi</taxon>
        <taxon>Cypriniformes</taxon>
        <taxon>Cyprinidae</taxon>
        <taxon>Cyprininae</taxon>
        <taxon>Cyprinus</taxon>
    </lineage>
</organism>
<dbReference type="AlphaFoldDB" id="A0A8C1TFU4"/>
<evidence type="ECO:0000313" key="3">
    <source>
        <dbReference type="Proteomes" id="UP000694700"/>
    </source>
</evidence>
<evidence type="ECO:0000259" key="1">
    <source>
        <dbReference type="Pfam" id="PF24654"/>
    </source>
</evidence>
<feature type="domain" description="CEP76 N-terminal" evidence="1">
    <location>
        <begin position="23"/>
        <end position="73"/>
    </location>
</feature>
<name>A0A8C1TFU4_CYPCA</name>
<sequence>LAFPPGFKMSVAGGLLLYFVLNLFSMDIHGKIRDVYMETVRGAGHHGQRSLSEEDFIHALQRRGIMDDVMKDLHFTTVGCMQCMFYIHWDCKMSASPYQSTDILYLFK</sequence>
<accession>A0A8C1TFU4</accession>
<reference evidence="2" key="1">
    <citation type="submission" date="2025-08" db="UniProtKB">
        <authorList>
            <consortium name="Ensembl"/>
        </authorList>
    </citation>
    <scope>IDENTIFICATION</scope>
</reference>
<proteinExistence type="predicted"/>
<dbReference type="InterPro" id="IPR056289">
    <property type="entry name" value="CEP76_N"/>
</dbReference>
<dbReference type="Proteomes" id="UP000694700">
    <property type="component" value="Unplaced"/>
</dbReference>
<protein>
    <recommendedName>
        <fullName evidence="1">CEP76 N-terminal domain-containing protein</fullName>
    </recommendedName>
</protein>
<dbReference type="Pfam" id="PF24654">
    <property type="entry name" value="CEP76_N"/>
    <property type="match status" value="1"/>
</dbReference>